<evidence type="ECO:0000313" key="2">
    <source>
        <dbReference type="Proteomes" id="UP000887564"/>
    </source>
</evidence>
<keyword evidence="1" id="KW-0732">Signal</keyword>
<evidence type="ECO:0000313" key="3">
    <source>
        <dbReference type="WBParaSite" id="PEQ_0000896701-mRNA-1"/>
    </source>
</evidence>
<dbReference type="Proteomes" id="UP000887564">
    <property type="component" value="Unplaced"/>
</dbReference>
<reference evidence="3" key="1">
    <citation type="submission" date="2022-11" db="UniProtKB">
        <authorList>
            <consortium name="WormBaseParasite"/>
        </authorList>
    </citation>
    <scope>IDENTIFICATION</scope>
</reference>
<evidence type="ECO:0000256" key="1">
    <source>
        <dbReference type="SAM" id="SignalP"/>
    </source>
</evidence>
<keyword evidence="2" id="KW-1185">Reference proteome</keyword>
<dbReference type="AlphaFoldDB" id="A0A914RRM8"/>
<feature type="signal peptide" evidence="1">
    <location>
        <begin position="1"/>
        <end position="17"/>
    </location>
</feature>
<feature type="chain" id="PRO_5037363983" evidence="1">
    <location>
        <begin position="18"/>
        <end position="129"/>
    </location>
</feature>
<name>A0A914RRM8_PAREQ</name>
<organism evidence="2 3">
    <name type="scientific">Parascaris equorum</name>
    <name type="common">Equine roundworm</name>
    <dbReference type="NCBI Taxonomy" id="6256"/>
    <lineage>
        <taxon>Eukaryota</taxon>
        <taxon>Metazoa</taxon>
        <taxon>Ecdysozoa</taxon>
        <taxon>Nematoda</taxon>
        <taxon>Chromadorea</taxon>
        <taxon>Rhabditida</taxon>
        <taxon>Spirurina</taxon>
        <taxon>Ascaridomorpha</taxon>
        <taxon>Ascaridoidea</taxon>
        <taxon>Ascarididae</taxon>
        <taxon>Parascaris</taxon>
    </lineage>
</organism>
<accession>A0A914RRM8</accession>
<sequence length="129" mass="14393">MHAVSTLLALISDILNAQRIGKTPSAASCLIRAKNIPVGTTLLCRGDPFICTESDGFMRMPKRCKDKKGLLRLANQPYYEKGAQFMCGYCNNNYQICPLEKDQIPSVEDYFTTITSITATTHDFNPRLP</sequence>
<protein>
    <submittedName>
        <fullName evidence="3">Uncharacterized protein</fullName>
    </submittedName>
</protein>
<dbReference type="WBParaSite" id="PEQ_0000896701-mRNA-1">
    <property type="protein sequence ID" value="PEQ_0000896701-mRNA-1"/>
    <property type="gene ID" value="PEQ_0000896701"/>
</dbReference>
<proteinExistence type="predicted"/>